<evidence type="ECO:0000313" key="6">
    <source>
        <dbReference type="EMBL" id="MDQ0644597.1"/>
    </source>
</evidence>
<dbReference type="Gene3D" id="3.40.50.2000">
    <property type="entry name" value="Glycogen Phosphorylase B"/>
    <property type="match status" value="2"/>
</dbReference>
<protein>
    <recommendedName>
        <fullName evidence="1">D-inositol 3-phosphate glycosyltransferase</fullName>
    </recommendedName>
</protein>
<dbReference type="RefSeq" id="WP_307362495.1">
    <property type="nucleotide sequence ID" value="NZ_JAUSXK010000001.1"/>
</dbReference>
<evidence type="ECO:0000259" key="5">
    <source>
        <dbReference type="Pfam" id="PF13439"/>
    </source>
</evidence>
<evidence type="ECO:0000259" key="4">
    <source>
        <dbReference type="Pfam" id="PF00534"/>
    </source>
</evidence>
<reference evidence="6 7" key="1">
    <citation type="submission" date="2023-07" db="EMBL/GenBank/DDBJ databases">
        <title>Comparative genomics of wheat-associated soil bacteria to identify genetic determinants of phenazine resistance.</title>
        <authorList>
            <person name="Mouncey N."/>
        </authorList>
    </citation>
    <scope>NUCLEOTIDE SEQUENCE [LARGE SCALE GENOMIC DNA]</scope>
    <source>
        <strain evidence="6 7">W2I7</strain>
    </source>
</reference>
<evidence type="ECO:0000256" key="1">
    <source>
        <dbReference type="ARBA" id="ARBA00021292"/>
    </source>
</evidence>
<dbReference type="InterPro" id="IPR001296">
    <property type="entry name" value="Glyco_trans_1"/>
</dbReference>
<dbReference type="SUPFAM" id="SSF53756">
    <property type="entry name" value="UDP-Glycosyltransferase/glycogen phosphorylase"/>
    <property type="match status" value="1"/>
</dbReference>
<sequence>MRRPNVPADAVHRRGDAPPGIRVALIASSFAPFVGGVEEHVARVAEQLQARGDEVEVWTVDRGERTRSARSFGVRYLPTPLPARSARDLVRFAVRAPGALSKWARAVREFHPDVLSVQCFGPNGLYALGLHRRYGVPLVVTSHGETLGDDNGVYARSALLRRGLRDAVVAASAVTAPSEYVLADLRARFGLRGGVVIPNGVGSAPVIGRVERRDNLFVAVGRLGRMKGFDLLIDAFVEADLPDAELEIIGDGPERAVLQEQIDRADVGGRVRMAGQGTAEVVAARMAAATAVVVPSRSEAFGIVALEAWRGGAPLVMTSRGGAAEFVRDAEDGLLVDPTDRQGLASAMRRILRDETLRRTLATNGRARLPEFEWARIAESYARLFRGTVGAERAT</sequence>
<comment type="caution">
    <text evidence="6">The sequence shown here is derived from an EMBL/GenBank/DDBJ whole genome shotgun (WGS) entry which is preliminary data.</text>
</comment>
<keyword evidence="2 6" id="KW-0328">Glycosyltransferase</keyword>
<evidence type="ECO:0000313" key="7">
    <source>
        <dbReference type="Proteomes" id="UP001239085"/>
    </source>
</evidence>
<dbReference type="Pfam" id="PF00534">
    <property type="entry name" value="Glycos_transf_1"/>
    <property type="match status" value="1"/>
</dbReference>
<keyword evidence="3 6" id="KW-0808">Transferase</keyword>
<gene>
    <name evidence="6" type="ORF">QFZ46_002757</name>
</gene>
<dbReference type="PANTHER" id="PTHR45947">
    <property type="entry name" value="SULFOQUINOVOSYL TRANSFERASE SQD2"/>
    <property type="match status" value="1"/>
</dbReference>
<dbReference type="Pfam" id="PF13439">
    <property type="entry name" value="Glyco_transf_4"/>
    <property type="match status" value="1"/>
</dbReference>
<feature type="domain" description="Glycosyltransferase subfamily 4-like N-terminal" evidence="5">
    <location>
        <begin position="34"/>
        <end position="201"/>
    </location>
</feature>
<keyword evidence="7" id="KW-1185">Reference proteome</keyword>
<accession>A0ABU0PB78</accession>
<proteinExistence type="predicted"/>
<dbReference type="InterPro" id="IPR028098">
    <property type="entry name" value="Glyco_trans_4-like_N"/>
</dbReference>
<dbReference type="Proteomes" id="UP001239085">
    <property type="component" value="Unassembled WGS sequence"/>
</dbReference>
<evidence type="ECO:0000256" key="2">
    <source>
        <dbReference type="ARBA" id="ARBA00022676"/>
    </source>
</evidence>
<feature type="domain" description="Glycosyl transferase family 1" evidence="4">
    <location>
        <begin position="213"/>
        <end position="367"/>
    </location>
</feature>
<dbReference type="PANTHER" id="PTHR45947:SF3">
    <property type="entry name" value="SULFOQUINOVOSYL TRANSFERASE SQD2"/>
    <property type="match status" value="1"/>
</dbReference>
<dbReference type="InterPro" id="IPR050194">
    <property type="entry name" value="Glycosyltransferase_grp1"/>
</dbReference>
<dbReference type="EMBL" id="JAUSXK010000001">
    <property type="protein sequence ID" value="MDQ0644597.1"/>
    <property type="molecule type" value="Genomic_DNA"/>
</dbReference>
<name>A0ABU0PB78_9MICO</name>
<dbReference type="CDD" id="cd03801">
    <property type="entry name" value="GT4_PimA-like"/>
    <property type="match status" value="1"/>
</dbReference>
<organism evidence="6 7">
    <name type="scientific">Microbacterium murale</name>
    <dbReference type="NCBI Taxonomy" id="1081040"/>
    <lineage>
        <taxon>Bacteria</taxon>
        <taxon>Bacillati</taxon>
        <taxon>Actinomycetota</taxon>
        <taxon>Actinomycetes</taxon>
        <taxon>Micrococcales</taxon>
        <taxon>Microbacteriaceae</taxon>
        <taxon>Microbacterium</taxon>
    </lineage>
</organism>
<dbReference type="GO" id="GO:0004373">
    <property type="term" value="F:alpha-1,4-glucan glucosyltransferase (UDP-glucose donor) activity"/>
    <property type="evidence" value="ECO:0007669"/>
    <property type="project" value="UniProtKB-EC"/>
</dbReference>
<evidence type="ECO:0000256" key="3">
    <source>
        <dbReference type="ARBA" id="ARBA00022679"/>
    </source>
</evidence>